<accession>A0AA37NH17</accession>
<sequence>MNIVLNFKEIVRQYVAPHRRQPNRLGWLWALVDLESVWDAFVAWRDYYRYKVHVTSQHKSLEGHLNKTFGGGILIKSYEDQFLAIGLNSEPAHWVLFEPMQEIALEGEGGQSFQDVDFIVYVPEGVDLNLVRAEIERYKIADRTYKIVTKK</sequence>
<dbReference type="Proteomes" id="UP001055114">
    <property type="component" value="Unassembled WGS sequence"/>
</dbReference>
<dbReference type="RefSeq" id="WP_195489153.1">
    <property type="nucleotide sequence ID" value="NZ_BQNZ01000001.1"/>
</dbReference>
<dbReference type="EMBL" id="BQNZ01000001">
    <property type="protein sequence ID" value="GKH70193.1"/>
    <property type="molecule type" value="Genomic_DNA"/>
</dbReference>
<reference evidence="1" key="1">
    <citation type="submission" date="2022-01" db="EMBL/GenBank/DDBJ databases">
        <title>Novel bile acid biosynthetic pathways are enriched in the microbiome of centenarians.</title>
        <authorList>
            <person name="Sato Y."/>
            <person name="Atarashi K."/>
            <person name="Plichta R.D."/>
            <person name="Arai Y."/>
            <person name="Sasajima S."/>
            <person name="Kearney M.S."/>
            <person name="Suda W."/>
            <person name="Takeshita K."/>
            <person name="Sasaki T."/>
            <person name="Okamoto S."/>
            <person name="Skelly N.A."/>
            <person name="Okamura Y."/>
            <person name="Vlamakis H."/>
            <person name="Li Y."/>
            <person name="Tanoue T."/>
            <person name="Takei H."/>
            <person name="Nittono H."/>
            <person name="Narushima S."/>
            <person name="Irie J."/>
            <person name="Itoh H."/>
            <person name="Moriya K."/>
            <person name="Sugiura Y."/>
            <person name="Suematsu M."/>
            <person name="Moritoki N."/>
            <person name="Shibata S."/>
            <person name="Littman R.D."/>
            <person name="Fischbach A.M."/>
            <person name="Uwamino Y."/>
            <person name="Inoue T."/>
            <person name="Honda A."/>
            <person name="Hattori M."/>
            <person name="Murai T."/>
            <person name="Xavier J.R."/>
            <person name="Hirose N."/>
            <person name="Honda K."/>
        </authorList>
    </citation>
    <scope>NUCLEOTIDE SEQUENCE</scope>
    <source>
        <strain evidence="1">CE91-St3</strain>
    </source>
</reference>
<evidence type="ECO:0000313" key="1">
    <source>
        <dbReference type="EMBL" id="GKH70193.1"/>
    </source>
</evidence>
<comment type="caution">
    <text evidence="1">The sequence shown here is derived from an EMBL/GenBank/DDBJ whole genome shotgun (WGS) entry which is preliminary data.</text>
</comment>
<name>A0AA37NH17_9BACT</name>
<organism evidence="1 2">
    <name type="scientific">Parabacteroides merdae</name>
    <dbReference type="NCBI Taxonomy" id="46503"/>
    <lineage>
        <taxon>Bacteria</taxon>
        <taxon>Pseudomonadati</taxon>
        <taxon>Bacteroidota</taxon>
        <taxon>Bacteroidia</taxon>
        <taxon>Bacteroidales</taxon>
        <taxon>Tannerellaceae</taxon>
        <taxon>Parabacteroides</taxon>
    </lineage>
</organism>
<evidence type="ECO:0000313" key="2">
    <source>
        <dbReference type="Proteomes" id="UP001055114"/>
    </source>
</evidence>
<gene>
    <name evidence="1" type="ORF">CE91St3_00560</name>
</gene>
<proteinExistence type="predicted"/>
<dbReference type="AlphaFoldDB" id="A0AA37NH17"/>
<protein>
    <submittedName>
        <fullName evidence="1">Uncharacterized protein</fullName>
    </submittedName>
</protein>